<comment type="caution">
    <text evidence="4">The sequence shown here is derived from an EMBL/GenBank/DDBJ whole genome shotgun (WGS) entry which is preliminary data.</text>
</comment>
<dbReference type="SUPFAM" id="SSF117281">
    <property type="entry name" value="Kelch motif"/>
    <property type="match status" value="1"/>
</dbReference>
<feature type="compositionally biased region" description="Basic and acidic residues" evidence="1">
    <location>
        <begin position="2063"/>
        <end position="2081"/>
    </location>
</feature>
<dbReference type="PANTHER" id="PTHR46063">
    <property type="entry name" value="KELCH DOMAIN-CONTAINING PROTEIN"/>
    <property type="match status" value="1"/>
</dbReference>
<feature type="compositionally biased region" description="Basic residues" evidence="1">
    <location>
        <begin position="2082"/>
        <end position="2091"/>
    </location>
</feature>
<evidence type="ECO:0000313" key="4">
    <source>
        <dbReference type="EMBL" id="CAK8986653.1"/>
    </source>
</evidence>
<evidence type="ECO:0000259" key="3">
    <source>
        <dbReference type="Pfam" id="PF13422"/>
    </source>
</evidence>
<feature type="region of interest" description="Disordered" evidence="1">
    <location>
        <begin position="360"/>
        <end position="380"/>
    </location>
</feature>
<evidence type="ECO:0000256" key="1">
    <source>
        <dbReference type="SAM" id="MobiDB-lite"/>
    </source>
</evidence>
<proteinExistence type="predicted"/>
<feature type="region of interest" description="Disordered" evidence="1">
    <location>
        <begin position="2425"/>
        <end position="2478"/>
    </location>
</feature>
<feature type="compositionally biased region" description="Polar residues" evidence="1">
    <location>
        <begin position="2593"/>
        <end position="2607"/>
    </location>
</feature>
<dbReference type="Pfam" id="PF13422">
    <property type="entry name" value="DUF4110"/>
    <property type="match status" value="1"/>
</dbReference>
<feature type="compositionally biased region" description="Acidic residues" evidence="1">
    <location>
        <begin position="2679"/>
        <end position="2715"/>
    </location>
</feature>
<protein>
    <submittedName>
        <fullName evidence="4">Kelch domain-containing protein 4</fullName>
    </submittedName>
</protein>
<evidence type="ECO:0000256" key="2">
    <source>
        <dbReference type="SAM" id="Phobius"/>
    </source>
</evidence>
<feature type="region of interest" description="Disordered" evidence="1">
    <location>
        <begin position="1"/>
        <end position="67"/>
    </location>
</feature>
<keyword evidence="2" id="KW-1133">Transmembrane helix</keyword>
<feature type="compositionally biased region" description="Polar residues" evidence="1">
    <location>
        <begin position="2545"/>
        <end position="2558"/>
    </location>
</feature>
<dbReference type="Gene3D" id="2.60.120.200">
    <property type="match status" value="1"/>
</dbReference>
<dbReference type="Proteomes" id="UP001642464">
    <property type="component" value="Unassembled WGS sequence"/>
</dbReference>
<dbReference type="InterPro" id="IPR025183">
    <property type="entry name" value="DUF4110"/>
</dbReference>
<feature type="compositionally biased region" description="Basic and acidic residues" evidence="1">
    <location>
        <begin position="2837"/>
        <end position="2847"/>
    </location>
</feature>
<feature type="region of interest" description="Disordered" evidence="1">
    <location>
        <begin position="2679"/>
        <end position="2751"/>
    </location>
</feature>
<feature type="region of interest" description="Disordered" evidence="1">
    <location>
        <begin position="2350"/>
        <end position="2371"/>
    </location>
</feature>
<feature type="compositionally biased region" description="Polar residues" evidence="1">
    <location>
        <begin position="2352"/>
        <end position="2361"/>
    </location>
</feature>
<feature type="region of interest" description="Disordered" evidence="1">
    <location>
        <begin position="2499"/>
        <end position="2621"/>
    </location>
</feature>
<dbReference type="Pfam" id="PF24681">
    <property type="entry name" value="Kelch_KLHDC2_KLHL20_DRC7"/>
    <property type="match status" value="1"/>
</dbReference>
<dbReference type="InterPro" id="IPR015915">
    <property type="entry name" value="Kelch-typ_b-propeller"/>
</dbReference>
<keyword evidence="2" id="KW-0472">Membrane</keyword>
<feature type="non-terminal residue" evidence="4">
    <location>
        <position position="1"/>
    </location>
</feature>
<feature type="region of interest" description="Disordered" evidence="1">
    <location>
        <begin position="2048"/>
        <end position="2101"/>
    </location>
</feature>
<feature type="compositionally biased region" description="Basic and acidic residues" evidence="1">
    <location>
        <begin position="2716"/>
        <end position="2742"/>
    </location>
</feature>
<feature type="compositionally biased region" description="Polar residues" evidence="1">
    <location>
        <begin position="17"/>
        <end position="26"/>
    </location>
</feature>
<accession>A0ABP0H8X5</accession>
<feature type="compositionally biased region" description="Acidic residues" evidence="1">
    <location>
        <begin position="49"/>
        <end position="67"/>
    </location>
</feature>
<feature type="compositionally biased region" description="Acidic residues" evidence="1">
    <location>
        <begin position="2451"/>
        <end position="2478"/>
    </location>
</feature>
<evidence type="ECO:0000313" key="5">
    <source>
        <dbReference type="Proteomes" id="UP001642464"/>
    </source>
</evidence>
<feature type="transmembrane region" description="Helical" evidence="2">
    <location>
        <begin position="161"/>
        <end position="182"/>
    </location>
</feature>
<feature type="domain" description="DUF4110" evidence="3">
    <location>
        <begin position="2736"/>
        <end position="2820"/>
    </location>
</feature>
<gene>
    <name evidence="4" type="ORF">SCF082_LOCUS644</name>
</gene>
<dbReference type="PANTHER" id="PTHR46063:SF1">
    <property type="entry name" value="KELCH DOMAIN-CONTAINING PROTEIN 4"/>
    <property type="match status" value="1"/>
</dbReference>
<feature type="compositionally biased region" description="Acidic residues" evidence="1">
    <location>
        <begin position="1"/>
        <end position="13"/>
    </location>
</feature>
<dbReference type="SUPFAM" id="SSF49899">
    <property type="entry name" value="Concanavalin A-like lectins/glucanases"/>
    <property type="match status" value="1"/>
</dbReference>
<dbReference type="CDD" id="cd01951">
    <property type="entry name" value="lectin_L-type"/>
    <property type="match status" value="1"/>
</dbReference>
<dbReference type="InterPro" id="IPR013320">
    <property type="entry name" value="ConA-like_dom_sf"/>
</dbReference>
<dbReference type="InterPro" id="IPR052588">
    <property type="entry name" value="Kelch_domain_protein"/>
</dbReference>
<sequence>DGDGNELEAEEELAAASGTSSYSNGASLVIRQAPRHEAASTNPFAREEEALEEEALEEEGLEGEGLEALDVAPTSRGGLRGWLSRMVRWDRRQRETDYVAMRDESTEEEQLGEQEDWAHDTELGEAHALLDAEVVEEEEMPRGHGFAADKDKRSCCWCSRLCVFAGCFVVGIVTVYLAWIGIRSYEILRHCERHSCARLEFISAPDLCGDTFEFAKGDIGLPFDVLAKFDLPGSPSSVFKAHLSDVQVSVTMEDEPGIVFRTSSFEPAFFRNGRSVGTEFSLGKSSMQLKGAQALFDQTTGPERLAKLSWRVLNQLDVRATVHVDLRVETSLLLVPLSTKVSNKFTFSCTGEGVEHACQVQGSSSTAEQSTPSRGEDSSSDGKIQAALLAFDLEAVHFDEVTDTRRMVHPVSQVRVSVNEDYPALRTSIGGLPTINVFASQARIFPTRANIHNESQGVFQVAQASVDAFAPNETFVVGVDALVQVSTEEILQPMDGPLRTLQKLAQQYLAKDGSSSYLFIDFGSADPARSCALLDETLAHMDPVRFEVAPLQDSSVDGPPVHEIYGAGSQGNQASSIGVLRSVQLESVKSTEPSPLRHEEAHGKLTSLLELSAKITGQVPKVRVGITTNATKWRAAELATAVVGGISVDAHHDGLIKLDLGVSRPAELWDAIRDADFQVMDAQILVNGSKSTDLSLVSLVLKDVSYLVGPSSNIQPGSDADSMRNHVATQVKSIPNEAHASWDISLARLGPSLSFAMRLNPAFMHGAPIRMFNSRYNVEMTMDVKHFQVGPGTTNKIQGTLRWITEDGGDGLYSLIDDVRKQLGSTSLKLEKASCVDVELQALHRLGPRGSGGGGGGGGGGASDSTYAWRLDVGLRKMGMPPDTDGPLDVGCITSDSSPCAPLARNGLAVEVSPVDLSLSSPETQVVITSFPPIGILVGDDGYMLLDDEEEGALIPGSEATLRSRLRIQLNSSATIASLVRRDQELASFVRGDEELNLLSGFVGRFARLAEASKVSRKDVRQDGARSFLMERVVVDVVSKVDTVSVELGAQPKETTDDSLPHIFFHLPPSAGSIDVGQLGSAHWSALEMTNKGLLHAFKGRFAVAEARNLKAFQQAMARLVDGESVRCHVHLDETLSMQQSGLDLDLDVNLTVVTSQSRAPDAYELEVVGGRDDSGATVETLQVPCVFPNLCPAVPVDVNGKAFTKVFDLLFSLDVGEQGAFRFFELHLPAIGARLDCCSKSKFVSFHVAPVDAIVDMSAAHRIEVPLEAKLENVQLIKSALQTVMDSVLPIDFHAHVEQDPSSLVSRLFADAAIVWQILPTSPDGLPVPAPKEDQWWFPLASVGAWSLTSTNASAAEFSVNMVLHNPSPINFRLRDMEADVGLLTKGSSTALQFGVGQVLERSGDLVLPGNATSRVKAGLSLSQFPGVETSRCSPDARSDPTTSGNCVFSTLLEQMISKMETRVLVSTSFVNPTGQRVRVNIEAMFFEGQTGASVQPYAPAPRYAKDLPSAANSSAVDEFVSVFQTVNIDFLSTVWETLINEGVYLALEVALHNPFAFPVVVDDFRMDLSYDDPAGEYLWYLPKSYPPRFNFSVVRNLAAYDLDLVLPPDSYKSTPRQTVHLEKDKVENACRLYNAAEKVQSLCASLPSGLIKVGIGAFKWTQHFKLLNVTAVGSNACLFKPACTPRFDPALLASDWSTTGTAKVDRGRHAVVLTEGDSDEISSAWLPQRMPVGDGFDARFDFVLRDTATLGGGDGFAFVVRGRGGPTAVGSRCLNTPCNGYPGIKGPSFAVVLYRSAKGNIELHFLIDGKSSPELGFATSPLLAKVADNTPHALRVFYSRNDRKIYVFLSQQRHGAPDVEVWQGTASVWEPAPIDTGQCSAGSATARPEACVDMDAIADSDNGTAWIGFTASTGFTMTSHQEIRNFELATIKVDMEASFLVEDGLVVGQVGQPCNITVDLRDSCGAAIRRAVSSHALGISFASVEGHIAFPGHTVLPHRTGLVTVSFVPDVAGDFVVSGQLAPGKPVSLGTISIRNQIGNPELGAERVASRMGKKKGGSKGGDKAKAKEEKRRKQEAKAQKKAGKKAKKRGGDGGAESDEDLEAILQELRQKDADRTAVTVEVAPQPSPRANFSLVPLEGSNSSELLLFGGELFDGNSSDCYNDLFRLNLEKLEWKKISSPNSPDPRNAHQAVTVRDAVYVFGGEFSRGYQFQHYRDLWKLDLQQNAWTCIEQKTGPSPRSGHRMLLWKHFLVLFGGFYETSRGVKFYDDLYFFDLREEKWHQGLVTSKTAQKPSARSGFQFVAHASGNVIFMYGGYSRVAVTNTSERGRNLDDMWALHLTPPTKAGNPPTFQWESVSNKGAVPSRRSGASSCVHRNRMILFGGVTDAESANDVEGTFHNTLHAFDMDRRKWFALRMKAKSAGSGKRRRRDKVGSSSVATWDTQREQDFAELESSGEDDEEEGEDEEADAYCDEDGVGLDDNAFYVIIDGKITKVEVDSDDDGDVDEGLKDGSATDANPNSKQQTEETAAQPEEAEPHGQGAKCTSAQVEEATAQSEGDDGAVGSVLDPKEVEGSPVEVAVTEETGEQGEACSTEQPTQAVNQEAITKEAPKSSPPGRIGAGLGMLGSKLFVFGGTAEQGDRQITFDDLWTIDLNKMDEWSCLIEGDWQSLKWVGEDEQGEDDDDEEEEEDIELDSDNGGSDDEEEEDDEEDELKGMSDKDRAARVKELQSKLQLGDDTRTPLPKEPLRDFFRRTAQVWMREALSENQDGRLSGKELRRKGFKKAQQRFDDLLPVLQELDQLEEDQRFFEELQQLEKERLRDKLRAKAKKRKAHMDKVSKKEKNKAAAAAAAAKLSAEEEEEA</sequence>
<dbReference type="InterPro" id="IPR056573">
    <property type="entry name" value="Lectin_L-type_dom"/>
</dbReference>
<feature type="compositionally biased region" description="Polar residues" evidence="1">
    <location>
        <begin position="360"/>
        <end position="373"/>
    </location>
</feature>
<dbReference type="EMBL" id="CAXAMM010000244">
    <property type="protein sequence ID" value="CAK8986653.1"/>
    <property type="molecule type" value="Genomic_DNA"/>
</dbReference>
<organism evidence="4 5">
    <name type="scientific">Durusdinium trenchii</name>
    <dbReference type="NCBI Taxonomy" id="1381693"/>
    <lineage>
        <taxon>Eukaryota</taxon>
        <taxon>Sar</taxon>
        <taxon>Alveolata</taxon>
        <taxon>Dinophyceae</taxon>
        <taxon>Suessiales</taxon>
        <taxon>Symbiodiniaceae</taxon>
        <taxon>Durusdinium</taxon>
    </lineage>
</organism>
<keyword evidence="2" id="KW-0812">Transmembrane</keyword>
<reference evidence="4 5" key="1">
    <citation type="submission" date="2024-02" db="EMBL/GenBank/DDBJ databases">
        <authorList>
            <person name="Chen Y."/>
            <person name="Shah S."/>
            <person name="Dougan E. K."/>
            <person name="Thang M."/>
            <person name="Chan C."/>
        </authorList>
    </citation>
    <scope>NUCLEOTIDE SEQUENCE [LARGE SCALE GENOMIC DNA]</scope>
</reference>
<keyword evidence="5" id="KW-1185">Reference proteome</keyword>
<feature type="compositionally biased region" description="Low complexity" evidence="1">
    <location>
        <begin position="2848"/>
        <end position="2857"/>
    </location>
</feature>
<dbReference type="Gene3D" id="2.120.10.80">
    <property type="entry name" value="Kelch-type beta propeller"/>
    <property type="match status" value="2"/>
</dbReference>
<name>A0ABP0H8X5_9DINO</name>
<feature type="region of interest" description="Disordered" evidence="1">
    <location>
        <begin position="2826"/>
        <end position="2865"/>
    </location>
</feature>